<dbReference type="SMART" id="SM00471">
    <property type="entry name" value="HDc"/>
    <property type="match status" value="1"/>
</dbReference>
<dbReference type="SUPFAM" id="SSF109604">
    <property type="entry name" value="HD-domain/PDEase-like"/>
    <property type="match status" value="1"/>
</dbReference>
<dbReference type="InterPro" id="IPR003607">
    <property type="entry name" value="HD/PDEase_dom"/>
</dbReference>
<protein>
    <submittedName>
        <fullName evidence="2">HD domain-containing protein</fullName>
    </submittedName>
</protein>
<dbReference type="PROSITE" id="PS51831">
    <property type="entry name" value="HD"/>
    <property type="match status" value="1"/>
</dbReference>
<evidence type="ECO:0000313" key="3">
    <source>
        <dbReference type="Proteomes" id="UP000184196"/>
    </source>
</evidence>
<dbReference type="GO" id="GO:0006203">
    <property type="term" value="P:dGTP catabolic process"/>
    <property type="evidence" value="ECO:0007669"/>
    <property type="project" value="TreeGrafter"/>
</dbReference>
<evidence type="ECO:0000313" key="2">
    <source>
        <dbReference type="EMBL" id="SHF57516.1"/>
    </source>
</evidence>
<feature type="domain" description="HD" evidence="1">
    <location>
        <begin position="37"/>
        <end position="160"/>
    </location>
</feature>
<dbReference type="Pfam" id="PF19276">
    <property type="entry name" value="HD_assoc_2"/>
    <property type="match status" value="1"/>
</dbReference>
<reference evidence="3" key="1">
    <citation type="submission" date="2016-11" db="EMBL/GenBank/DDBJ databases">
        <authorList>
            <person name="Varghese N."/>
            <person name="Submissions S."/>
        </authorList>
    </citation>
    <scope>NUCLEOTIDE SEQUENCE [LARGE SCALE GENOMIC DNA]</scope>
    <source>
        <strain evidence="3">DSM 11792</strain>
    </source>
</reference>
<dbReference type="Proteomes" id="UP000184196">
    <property type="component" value="Unassembled WGS sequence"/>
</dbReference>
<dbReference type="EMBL" id="FQUW01000040">
    <property type="protein sequence ID" value="SHF57516.1"/>
    <property type="molecule type" value="Genomic_DNA"/>
</dbReference>
<name>A0A1M5CS40_9FIRM</name>
<organism evidence="2 3">
    <name type="scientific">Desulfofundulus australicus DSM 11792</name>
    <dbReference type="NCBI Taxonomy" id="1121425"/>
    <lineage>
        <taxon>Bacteria</taxon>
        <taxon>Bacillati</taxon>
        <taxon>Bacillota</taxon>
        <taxon>Clostridia</taxon>
        <taxon>Eubacteriales</taxon>
        <taxon>Peptococcaceae</taxon>
        <taxon>Desulfofundulus</taxon>
    </lineage>
</organism>
<dbReference type="AlphaFoldDB" id="A0A1M5CS40"/>
<dbReference type="Pfam" id="PF01966">
    <property type="entry name" value="HD"/>
    <property type="match status" value="1"/>
</dbReference>
<sequence length="242" mass="27834">MLWLPWYIPEQFIREGRFKREADGRTSLVYPGAVHTRFEHSLGVMHLAGEIAQRFLSDQEEIRLVRLAGLLHDLGHGPFSHVSEDLLDKFCDREKIQVPEETQPHELVTWGIIMCNAELGKKLSDRDREAIISLLSGTRGDRLLKDIVSGPLDADKQDYLLRDSYYCGVRYGVYDLDRLLETLEVIDDGNERVLAISEDGVHALEQFVLAKYYMNTQVYRHRVRLITDAMLVRAIEPGHCGR</sequence>
<proteinExistence type="predicted"/>
<dbReference type="Gene3D" id="1.10.3210.10">
    <property type="entry name" value="Hypothetical protein af1432"/>
    <property type="match status" value="1"/>
</dbReference>
<keyword evidence="3" id="KW-1185">Reference proteome</keyword>
<dbReference type="PANTHER" id="PTHR11373">
    <property type="entry name" value="DEOXYNUCLEOSIDE TRIPHOSPHATE TRIPHOSPHOHYDROLASE"/>
    <property type="match status" value="1"/>
</dbReference>
<dbReference type="InterPro" id="IPR006674">
    <property type="entry name" value="HD_domain"/>
</dbReference>
<evidence type="ECO:0000259" key="1">
    <source>
        <dbReference type="PROSITE" id="PS51831"/>
    </source>
</evidence>
<gene>
    <name evidence="2" type="ORF">SAMN02745218_02619</name>
</gene>
<dbReference type="InterPro" id="IPR045509">
    <property type="entry name" value="HD_assoc_2"/>
</dbReference>
<dbReference type="InterPro" id="IPR050135">
    <property type="entry name" value="dGTPase-like"/>
</dbReference>
<dbReference type="CDD" id="cd00077">
    <property type="entry name" value="HDc"/>
    <property type="match status" value="1"/>
</dbReference>
<accession>A0A1M5CS40</accession>
<dbReference type="PANTHER" id="PTHR11373:SF4">
    <property type="entry name" value="DEOXYNUCLEOSIDE TRIPHOSPHATE TRIPHOSPHOHYDROLASE SAMHD1"/>
    <property type="match status" value="1"/>
</dbReference>
<dbReference type="GO" id="GO:0008832">
    <property type="term" value="F:dGTPase activity"/>
    <property type="evidence" value="ECO:0007669"/>
    <property type="project" value="TreeGrafter"/>
</dbReference>